<evidence type="ECO:0000256" key="2">
    <source>
        <dbReference type="ARBA" id="ARBA00023125"/>
    </source>
</evidence>
<accession>A0A2T5ZWG9</accession>
<keyword evidence="6" id="KW-1185">Reference proteome</keyword>
<name>A0A2T5ZWG9_9RHOB</name>
<dbReference type="CDD" id="cd07377">
    <property type="entry name" value="WHTH_GntR"/>
    <property type="match status" value="1"/>
</dbReference>
<proteinExistence type="predicted"/>
<dbReference type="RefSeq" id="WP_158274140.1">
    <property type="nucleotide sequence ID" value="NZ_BMEZ01000060.1"/>
</dbReference>
<evidence type="ECO:0000256" key="3">
    <source>
        <dbReference type="ARBA" id="ARBA00023163"/>
    </source>
</evidence>
<dbReference type="PROSITE" id="PS50949">
    <property type="entry name" value="HTH_GNTR"/>
    <property type="match status" value="1"/>
</dbReference>
<dbReference type="InterPro" id="IPR008920">
    <property type="entry name" value="TF_FadR/GntR_C"/>
</dbReference>
<dbReference type="OrthoDB" id="9028214at2"/>
<dbReference type="InterPro" id="IPR011711">
    <property type="entry name" value="GntR_C"/>
</dbReference>
<feature type="domain" description="HTH gntR-type" evidence="4">
    <location>
        <begin position="12"/>
        <end position="80"/>
    </location>
</feature>
<dbReference type="InterPro" id="IPR036388">
    <property type="entry name" value="WH-like_DNA-bd_sf"/>
</dbReference>
<keyword evidence="3" id="KW-0804">Transcription</keyword>
<dbReference type="PANTHER" id="PTHR43537">
    <property type="entry name" value="TRANSCRIPTIONAL REGULATOR, GNTR FAMILY"/>
    <property type="match status" value="1"/>
</dbReference>
<dbReference type="EMBL" id="QBKN01000064">
    <property type="protein sequence ID" value="PTX35868.1"/>
    <property type="molecule type" value="Genomic_DNA"/>
</dbReference>
<reference evidence="5 6" key="1">
    <citation type="submission" date="2018-04" db="EMBL/GenBank/DDBJ databases">
        <title>Genomic Encyclopedia of Archaeal and Bacterial Type Strains, Phase II (KMG-II): from individual species to whole genera.</title>
        <authorList>
            <person name="Goeker M."/>
        </authorList>
    </citation>
    <scope>NUCLEOTIDE SEQUENCE [LARGE SCALE GENOMIC DNA]</scope>
    <source>
        <strain evidence="5 6">DSM 29329</strain>
    </source>
</reference>
<keyword evidence="2" id="KW-0238">DNA-binding</keyword>
<dbReference type="Gene3D" id="1.20.120.530">
    <property type="entry name" value="GntR ligand-binding domain-like"/>
    <property type="match status" value="1"/>
</dbReference>
<gene>
    <name evidence="5" type="ORF">C8N44_1642</name>
</gene>
<organism evidence="5 6">
    <name type="scientific">Allosediminivita pacifica</name>
    <dbReference type="NCBI Taxonomy" id="1267769"/>
    <lineage>
        <taxon>Bacteria</taxon>
        <taxon>Pseudomonadati</taxon>
        <taxon>Pseudomonadota</taxon>
        <taxon>Alphaproteobacteria</taxon>
        <taxon>Rhodobacterales</taxon>
        <taxon>Paracoccaceae</taxon>
        <taxon>Allosediminivita</taxon>
    </lineage>
</organism>
<protein>
    <submittedName>
        <fullName evidence="5">GntR family transcriptional regulator</fullName>
    </submittedName>
</protein>
<dbReference type="SUPFAM" id="SSF48008">
    <property type="entry name" value="GntR ligand-binding domain-like"/>
    <property type="match status" value="1"/>
</dbReference>
<comment type="caution">
    <text evidence="5">The sequence shown here is derived from an EMBL/GenBank/DDBJ whole genome shotgun (WGS) entry which is preliminary data.</text>
</comment>
<dbReference type="Pfam" id="PF07729">
    <property type="entry name" value="FCD"/>
    <property type="match status" value="1"/>
</dbReference>
<dbReference type="SMART" id="SM00895">
    <property type="entry name" value="FCD"/>
    <property type="match status" value="1"/>
</dbReference>
<dbReference type="Pfam" id="PF00392">
    <property type="entry name" value="GntR"/>
    <property type="match status" value="1"/>
</dbReference>
<dbReference type="Gene3D" id="1.10.10.10">
    <property type="entry name" value="Winged helix-like DNA-binding domain superfamily/Winged helix DNA-binding domain"/>
    <property type="match status" value="1"/>
</dbReference>
<dbReference type="GO" id="GO:0003700">
    <property type="term" value="F:DNA-binding transcription factor activity"/>
    <property type="evidence" value="ECO:0007669"/>
    <property type="project" value="InterPro"/>
</dbReference>
<dbReference type="SUPFAM" id="SSF46785">
    <property type="entry name" value="Winged helix' DNA-binding domain"/>
    <property type="match status" value="1"/>
</dbReference>
<keyword evidence="1" id="KW-0805">Transcription regulation</keyword>
<dbReference type="InterPro" id="IPR000524">
    <property type="entry name" value="Tscrpt_reg_HTH_GntR"/>
</dbReference>
<dbReference type="AlphaFoldDB" id="A0A2T5ZWG9"/>
<dbReference type="InterPro" id="IPR036390">
    <property type="entry name" value="WH_DNA-bd_sf"/>
</dbReference>
<dbReference type="PANTHER" id="PTHR43537:SF44">
    <property type="entry name" value="GNTR FAMILY REGULATORY PROTEIN"/>
    <property type="match status" value="1"/>
</dbReference>
<dbReference type="PRINTS" id="PR00035">
    <property type="entry name" value="HTHGNTR"/>
</dbReference>
<dbReference type="GO" id="GO:0003677">
    <property type="term" value="F:DNA binding"/>
    <property type="evidence" value="ECO:0007669"/>
    <property type="project" value="UniProtKB-KW"/>
</dbReference>
<evidence type="ECO:0000313" key="5">
    <source>
        <dbReference type="EMBL" id="PTX35868.1"/>
    </source>
</evidence>
<sequence length="242" mass="26799">MDNFNTKPAQKPKLAEIVYGRILEQIMAKQFGEGDKLPSESELSSAFGVSRPVTREALMRLQADGLVTTHKGVGTFVARRPPERLGELADTSEVSGYLLSLEPRIVLEVEAARLAAQRRTRQQMAAIRAAHDALRDAIGRGELGRNEDIDFHDSIAIAAGNENFRMLLRTISNPVHQTITIGLELGRDQRRRVVDEHASIVEALNAEDSEAAATYMRYHLFQARAGLVDIHHHMSPEGAETD</sequence>
<dbReference type="SMART" id="SM00345">
    <property type="entry name" value="HTH_GNTR"/>
    <property type="match status" value="1"/>
</dbReference>
<evidence type="ECO:0000259" key="4">
    <source>
        <dbReference type="PROSITE" id="PS50949"/>
    </source>
</evidence>
<evidence type="ECO:0000313" key="6">
    <source>
        <dbReference type="Proteomes" id="UP000244069"/>
    </source>
</evidence>
<dbReference type="Proteomes" id="UP000244069">
    <property type="component" value="Unassembled WGS sequence"/>
</dbReference>
<evidence type="ECO:0000256" key="1">
    <source>
        <dbReference type="ARBA" id="ARBA00023015"/>
    </source>
</evidence>